<organism evidence="3 4">
    <name type="scientific">Sphaerosporella brunnea</name>
    <dbReference type="NCBI Taxonomy" id="1250544"/>
    <lineage>
        <taxon>Eukaryota</taxon>
        <taxon>Fungi</taxon>
        <taxon>Dikarya</taxon>
        <taxon>Ascomycota</taxon>
        <taxon>Pezizomycotina</taxon>
        <taxon>Pezizomycetes</taxon>
        <taxon>Pezizales</taxon>
        <taxon>Pyronemataceae</taxon>
        <taxon>Sphaerosporella</taxon>
    </lineage>
</organism>
<evidence type="ECO:0008006" key="5">
    <source>
        <dbReference type="Google" id="ProtNLM"/>
    </source>
</evidence>
<feature type="region of interest" description="Disordered" evidence="2">
    <location>
        <begin position="59"/>
        <end position="121"/>
    </location>
</feature>
<evidence type="ECO:0000256" key="2">
    <source>
        <dbReference type="SAM" id="MobiDB-lite"/>
    </source>
</evidence>
<feature type="compositionally biased region" description="Low complexity" evidence="2">
    <location>
        <begin position="97"/>
        <end position="113"/>
    </location>
</feature>
<dbReference type="PANTHER" id="PTHR47942">
    <property type="entry name" value="TETRATRICOPEPTIDE REPEAT (TPR)-LIKE SUPERFAMILY PROTEIN-RELATED"/>
    <property type="match status" value="1"/>
</dbReference>
<reference evidence="3 4" key="1">
    <citation type="submission" date="2019-09" db="EMBL/GenBank/DDBJ databases">
        <title>Draft genome of the ectomycorrhizal ascomycete Sphaerosporella brunnea.</title>
        <authorList>
            <consortium name="DOE Joint Genome Institute"/>
            <person name="Benucci G.M."/>
            <person name="Marozzi G."/>
            <person name="Antonielli L."/>
            <person name="Sanchez S."/>
            <person name="Marco P."/>
            <person name="Wang X."/>
            <person name="Falini L.B."/>
            <person name="Barry K."/>
            <person name="Haridas S."/>
            <person name="Lipzen A."/>
            <person name="Labutti K."/>
            <person name="Grigoriev I.V."/>
            <person name="Murat C."/>
            <person name="Martin F."/>
            <person name="Albertini E."/>
            <person name="Donnini D."/>
            <person name="Bonito G."/>
        </authorList>
    </citation>
    <scope>NUCLEOTIDE SEQUENCE [LARGE SCALE GENOMIC DNA]</scope>
    <source>
        <strain evidence="3 4">Sb_GMNB300</strain>
    </source>
</reference>
<dbReference type="InterPro" id="IPR002885">
    <property type="entry name" value="PPR_rpt"/>
</dbReference>
<dbReference type="InterPro" id="IPR051222">
    <property type="entry name" value="PPR/CCM1_RNA-binding"/>
</dbReference>
<proteinExistence type="predicted"/>
<dbReference type="NCBIfam" id="TIGR00756">
    <property type="entry name" value="PPR"/>
    <property type="match status" value="1"/>
</dbReference>
<dbReference type="Gene3D" id="1.25.40.10">
    <property type="entry name" value="Tetratricopeptide repeat domain"/>
    <property type="match status" value="3"/>
</dbReference>
<feature type="compositionally biased region" description="Polar residues" evidence="2">
    <location>
        <begin position="59"/>
        <end position="70"/>
    </location>
</feature>
<dbReference type="InParanoid" id="A0A5J5F1P5"/>
<dbReference type="Proteomes" id="UP000326924">
    <property type="component" value="Unassembled WGS sequence"/>
</dbReference>
<feature type="compositionally biased region" description="Basic residues" evidence="2">
    <location>
        <begin position="757"/>
        <end position="766"/>
    </location>
</feature>
<feature type="compositionally biased region" description="Polar residues" evidence="2">
    <location>
        <begin position="83"/>
        <end position="96"/>
    </location>
</feature>
<dbReference type="OrthoDB" id="185373at2759"/>
<protein>
    <recommendedName>
        <fullName evidence="5">Pentacotripeptide-repeat region of PRORP domain-containing protein</fullName>
    </recommendedName>
</protein>
<keyword evidence="4" id="KW-1185">Reference proteome</keyword>
<keyword evidence="1" id="KW-0677">Repeat</keyword>
<accession>A0A5J5F1P5</accession>
<evidence type="ECO:0000313" key="3">
    <source>
        <dbReference type="EMBL" id="KAA8909771.1"/>
    </source>
</evidence>
<dbReference type="EMBL" id="VXIS01000054">
    <property type="protein sequence ID" value="KAA8909771.1"/>
    <property type="molecule type" value="Genomic_DNA"/>
</dbReference>
<evidence type="ECO:0000313" key="4">
    <source>
        <dbReference type="Proteomes" id="UP000326924"/>
    </source>
</evidence>
<name>A0A5J5F1P5_9PEZI</name>
<comment type="caution">
    <text evidence="3">The sequence shown here is derived from an EMBL/GenBank/DDBJ whole genome shotgun (WGS) entry which is preliminary data.</text>
</comment>
<sequence>MIRPRTGFAAPSQSTLNYLRQLVFPHHGGGGDFGISNRCLRAPSRQQRTQYSQRCIHSANATGLQGNSDNTDVRSLPRPPSQDCGSTPATPTVSSGSDPDSATAPAQPQTAPSDDGEDPEMEAYRPYWDIPINPIRLTSKESQPRWMEFKSLLEEGELKLAKDWLMSARMEKVHEFVIQKAGIMLMTAYNRLEKHAEAPSIFHYLAMCPDYVDCHAFNLCLEAYLIRKDYFKFIKTFKHHISMKLVEPDHKTYELFVKCLVKTGNIDEARTIMKMLESERKPITLSTFAAFLAGVRDKTASFTELQKDFAWIKTRKQIVAPALYNIMIEEALVYGKPSVAKGYVDEMIESGVKPDERTFAAFLRVQSAAGDWGGVRKAMAQVAEKGMKFSAMTLNSFLDKYADIQGLNGLEEFFDILSIAAPDRFPTPASFNIMIRAHLTALDERGVMRWVARMRQAGFEPTATTFNTFLHDLRCSDVPSSMMYQVYYTVFNRDRNKVDEFSREILRRSVSPIKKTIEPPPLEPFNAPEGQKGDSVVQIMQAALQHGRVGDALNAFRDASAHIPIYKDVIAVLSRAYMQLPNDELDIPAVVSKDRDRAVIIKDSVVGYMIELVKTETEKTPVVYSVILQIMYGVYKFLEANDMTISHNIAHQVATALINRADAVGALHIMNEVAKTRWGRREDWDIAGLTVLLQSYLILNDIRGVRWVVNKLAAGREVADSRFVEYLKRVSKSSSPEQYKQEIRELLKTCMKHREKARKATNKRAAKVADIMDDKSSVSRNPRG</sequence>
<gene>
    <name evidence="3" type="ORF">FN846DRAFT_941394</name>
</gene>
<feature type="region of interest" description="Disordered" evidence="2">
    <location>
        <begin position="757"/>
        <end position="784"/>
    </location>
</feature>
<dbReference type="AlphaFoldDB" id="A0A5J5F1P5"/>
<evidence type="ECO:0000256" key="1">
    <source>
        <dbReference type="ARBA" id="ARBA00022737"/>
    </source>
</evidence>
<dbReference type="InterPro" id="IPR011990">
    <property type="entry name" value="TPR-like_helical_dom_sf"/>
</dbReference>
<dbReference type="PANTHER" id="PTHR47942:SF63">
    <property type="entry name" value="PENTATRICOPEPTIDE REPEAT-CONTAINING PROTEIN"/>
    <property type="match status" value="1"/>
</dbReference>